<dbReference type="AlphaFoldDB" id="A0AAV1SIZ8"/>
<accession>A0AAV1SIZ8</accession>
<keyword evidence="2" id="KW-1185">Reference proteome</keyword>
<proteinExistence type="predicted"/>
<sequence length="66" mass="7423">MQHCSRKPFVRGDSKGIGKYYHSDLPINSYAQCGTLLCRRISDLNGPTKGFPMLSNMTGLIRLYVD</sequence>
<dbReference type="EMBL" id="CAWUPB010001184">
    <property type="protein sequence ID" value="CAK7350356.1"/>
    <property type="molecule type" value="Genomic_DNA"/>
</dbReference>
<protein>
    <submittedName>
        <fullName evidence="1">Uncharacterized protein</fullName>
    </submittedName>
</protein>
<evidence type="ECO:0000313" key="1">
    <source>
        <dbReference type="EMBL" id="CAK7350356.1"/>
    </source>
</evidence>
<name>A0AAV1SIZ8_9ROSI</name>
<reference evidence="1 2" key="1">
    <citation type="submission" date="2024-01" db="EMBL/GenBank/DDBJ databases">
        <authorList>
            <person name="Waweru B."/>
        </authorList>
    </citation>
    <scope>NUCLEOTIDE SEQUENCE [LARGE SCALE GENOMIC DNA]</scope>
</reference>
<gene>
    <name evidence="1" type="ORF">DCAF_LOCUS23085</name>
</gene>
<comment type="caution">
    <text evidence="1">The sequence shown here is derived from an EMBL/GenBank/DDBJ whole genome shotgun (WGS) entry which is preliminary data.</text>
</comment>
<evidence type="ECO:0000313" key="2">
    <source>
        <dbReference type="Proteomes" id="UP001314170"/>
    </source>
</evidence>
<dbReference type="Proteomes" id="UP001314170">
    <property type="component" value="Unassembled WGS sequence"/>
</dbReference>
<organism evidence="1 2">
    <name type="scientific">Dovyalis caffra</name>
    <dbReference type="NCBI Taxonomy" id="77055"/>
    <lineage>
        <taxon>Eukaryota</taxon>
        <taxon>Viridiplantae</taxon>
        <taxon>Streptophyta</taxon>
        <taxon>Embryophyta</taxon>
        <taxon>Tracheophyta</taxon>
        <taxon>Spermatophyta</taxon>
        <taxon>Magnoliopsida</taxon>
        <taxon>eudicotyledons</taxon>
        <taxon>Gunneridae</taxon>
        <taxon>Pentapetalae</taxon>
        <taxon>rosids</taxon>
        <taxon>fabids</taxon>
        <taxon>Malpighiales</taxon>
        <taxon>Salicaceae</taxon>
        <taxon>Flacourtieae</taxon>
        <taxon>Dovyalis</taxon>
    </lineage>
</organism>